<keyword evidence="1" id="KW-0812">Transmembrane</keyword>
<organism evidence="2 3">
    <name type="scientific">Lacicoccus qingdaonensis</name>
    <dbReference type="NCBI Taxonomy" id="576118"/>
    <lineage>
        <taxon>Bacteria</taxon>
        <taxon>Bacillati</taxon>
        <taxon>Bacillota</taxon>
        <taxon>Bacilli</taxon>
        <taxon>Bacillales</taxon>
        <taxon>Salinicoccaceae</taxon>
        <taxon>Lacicoccus</taxon>
    </lineage>
</organism>
<protein>
    <submittedName>
        <fullName evidence="2">Integral membrane protein (Intg_mem_TP0381)</fullName>
    </submittedName>
</protein>
<feature type="transmembrane region" description="Helical" evidence="1">
    <location>
        <begin position="15"/>
        <end position="31"/>
    </location>
</feature>
<feature type="transmembrane region" description="Helical" evidence="1">
    <location>
        <begin position="43"/>
        <end position="65"/>
    </location>
</feature>
<reference evidence="3" key="1">
    <citation type="submission" date="2016-10" db="EMBL/GenBank/DDBJ databases">
        <authorList>
            <person name="Varghese N."/>
            <person name="Submissions S."/>
        </authorList>
    </citation>
    <scope>NUCLEOTIDE SEQUENCE [LARGE SCALE GENOMIC DNA]</scope>
    <source>
        <strain evidence="3">CGMCC 1.8895</strain>
    </source>
</reference>
<evidence type="ECO:0000313" key="2">
    <source>
        <dbReference type="EMBL" id="SDK33534.1"/>
    </source>
</evidence>
<keyword evidence="1" id="KW-0472">Membrane</keyword>
<evidence type="ECO:0000256" key="1">
    <source>
        <dbReference type="SAM" id="Phobius"/>
    </source>
</evidence>
<dbReference type="RefSeq" id="WP_245696477.1">
    <property type="nucleotide sequence ID" value="NZ_FNFY01000002.1"/>
</dbReference>
<dbReference type="Proteomes" id="UP000199008">
    <property type="component" value="Unassembled WGS sequence"/>
</dbReference>
<dbReference type="AlphaFoldDB" id="A0A1G9B364"/>
<keyword evidence="1" id="KW-1133">Transmembrane helix</keyword>
<accession>A0A1G9B364</accession>
<dbReference type="Pfam" id="PF14808">
    <property type="entry name" value="TMEM164"/>
    <property type="match status" value="1"/>
</dbReference>
<dbReference type="EMBL" id="FNFY01000002">
    <property type="protein sequence ID" value="SDK33534.1"/>
    <property type="molecule type" value="Genomic_DNA"/>
</dbReference>
<feature type="transmembrane region" description="Helical" evidence="1">
    <location>
        <begin position="97"/>
        <end position="114"/>
    </location>
</feature>
<gene>
    <name evidence="2" type="ORF">SAMN05216216_10285</name>
</gene>
<evidence type="ECO:0000313" key="3">
    <source>
        <dbReference type="Proteomes" id="UP000199008"/>
    </source>
</evidence>
<proteinExistence type="predicted"/>
<keyword evidence="3" id="KW-1185">Reference proteome</keyword>
<name>A0A1G9B364_9BACL</name>
<dbReference type="STRING" id="576118.SAMN05216216_10285"/>
<sequence>MTEYGDYITLFNLDHIIYIIGLIIIGAALFIKRDTVKEHRRKITVVILIVSIFQQILLYSSYYFILDFDLGESLPLQISRVNTILGIIFLITGNDKVFRVLALFGLFAYLSFLYPSRVYGITHPIGWSFSSTMPSHCCCRSTASSPII</sequence>